<feature type="chain" id="PRO_5041773977" description="Carboxylic ester hydrolase" evidence="3">
    <location>
        <begin position="23"/>
        <end position="653"/>
    </location>
</feature>
<dbReference type="Gene3D" id="3.40.50.1820">
    <property type="entry name" value="alpha/beta hydrolase"/>
    <property type="match status" value="1"/>
</dbReference>
<dbReference type="InterPro" id="IPR002018">
    <property type="entry name" value="CarbesteraseB"/>
</dbReference>
<dbReference type="PROSITE" id="PS00122">
    <property type="entry name" value="CARBOXYLESTERASE_B_1"/>
    <property type="match status" value="1"/>
</dbReference>
<comment type="similarity">
    <text evidence="1 3">Belongs to the type-B carboxylesterase/lipase family.</text>
</comment>
<keyword evidence="7" id="KW-1185">Reference proteome</keyword>
<gene>
    <name evidence="6" type="ORF">CHS0354_025646</name>
</gene>
<protein>
    <recommendedName>
        <fullName evidence="3">Carboxylic ester hydrolase</fullName>
        <ecNumber evidence="3">3.1.1.-</ecNumber>
    </recommendedName>
</protein>
<dbReference type="InterPro" id="IPR019826">
    <property type="entry name" value="Carboxylesterase_B_AS"/>
</dbReference>
<name>A0AAE0RZ80_9BIVA</name>
<keyword evidence="4" id="KW-1133">Transmembrane helix</keyword>
<dbReference type="AlphaFoldDB" id="A0AAE0RZ80"/>
<dbReference type="Proteomes" id="UP001195483">
    <property type="component" value="Unassembled WGS sequence"/>
</dbReference>
<keyword evidence="3" id="KW-0732">Signal</keyword>
<keyword evidence="4" id="KW-0812">Transmembrane</keyword>
<evidence type="ECO:0000256" key="2">
    <source>
        <dbReference type="ARBA" id="ARBA00022801"/>
    </source>
</evidence>
<keyword evidence="4" id="KW-0472">Membrane</keyword>
<evidence type="ECO:0000313" key="6">
    <source>
        <dbReference type="EMBL" id="KAK3582040.1"/>
    </source>
</evidence>
<reference evidence="6" key="2">
    <citation type="journal article" date="2021" name="Genome Biol. Evol.">
        <title>Developing a high-quality reference genome for a parasitic bivalve with doubly uniparental inheritance (Bivalvia: Unionida).</title>
        <authorList>
            <person name="Smith C.H."/>
        </authorList>
    </citation>
    <scope>NUCLEOTIDE SEQUENCE</scope>
    <source>
        <strain evidence="6">CHS0354</strain>
        <tissue evidence="6">Mantle</tissue>
    </source>
</reference>
<proteinExistence type="inferred from homology"/>
<evidence type="ECO:0000313" key="7">
    <source>
        <dbReference type="Proteomes" id="UP001195483"/>
    </source>
</evidence>
<reference evidence="6" key="1">
    <citation type="journal article" date="2021" name="Genome Biol. Evol.">
        <title>A High-Quality Reference Genome for a Parasitic Bivalve with Doubly Uniparental Inheritance (Bivalvia: Unionida).</title>
        <authorList>
            <person name="Smith C.H."/>
        </authorList>
    </citation>
    <scope>NUCLEOTIDE SEQUENCE</scope>
    <source>
        <strain evidence="6">CHS0354</strain>
    </source>
</reference>
<feature type="signal peptide" evidence="3">
    <location>
        <begin position="1"/>
        <end position="22"/>
    </location>
</feature>
<dbReference type="InterPro" id="IPR051093">
    <property type="entry name" value="Neuroligin/BSAL"/>
</dbReference>
<feature type="transmembrane region" description="Helical" evidence="4">
    <location>
        <begin position="618"/>
        <end position="643"/>
    </location>
</feature>
<evidence type="ECO:0000256" key="3">
    <source>
        <dbReference type="RuleBase" id="RU361235"/>
    </source>
</evidence>
<evidence type="ECO:0000256" key="1">
    <source>
        <dbReference type="ARBA" id="ARBA00005964"/>
    </source>
</evidence>
<dbReference type="EMBL" id="JAEAOA010001525">
    <property type="protein sequence ID" value="KAK3582040.1"/>
    <property type="molecule type" value="Genomic_DNA"/>
</dbReference>
<dbReference type="Pfam" id="PF00135">
    <property type="entry name" value="COesterase"/>
    <property type="match status" value="1"/>
</dbReference>
<dbReference type="EC" id="3.1.1.-" evidence="3"/>
<dbReference type="PANTHER" id="PTHR43903">
    <property type="entry name" value="NEUROLIGIN"/>
    <property type="match status" value="1"/>
</dbReference>
<evidence type="ECO:0000259" key="5">
    <source>
        <dbReference type="Pfam" id="PF00135"/>
    </source>
</evidence>
<sequence length="653" mass="72848">MIQTTVTSTVLIIILLIAIATGKLHNVSTKIGEIIGFSDIAYFNGTQRPVLIYLNIPYAEVPTGERRFQNPVPKSPFSSPYNATFSRMAYLYSPSSAGKNPESSENCLFLNIFVPGDRIINSSATYPVMIWIHGGYSVWGSAYMYPGDVISAFGEVVVVTINYRQGFFGFFSTGDKVASGNYGLWDQRLTFEWVHDNIADFGGNPNAVTLFGESAGAVSVSYHSLYPGNKGLFHRIILQSGTVLSHSPEVGSSIGNIGSYLGCNHTRSDDLVKCLRSVPEKDILQAIKSNDFRTIFQPVVDGDMVTTTTPDLRRSIEDLNPDMVEHFASLDLLTGYNSNDGGIYMNSFWEPVMDIDSNENNYLVTRADFEDVIVPQNVILAFGSNSSLLKEEFIYHYTDWTDPGDDFKRRKNVNDFKSDLWLRYPTLYLSNIHSNINPKAGTYVYEFKYQPSYIAISPSWLDGTNNGIELPLLFGFSSRMKQFVPLPEPQMISPEDTSLSKTMIDMWTNFAKTGNPNTPRHISGDVWKAYTPKAGDYLQFAAGNPQAVAKQSPTNQRIAFYFEILPKALDVIDVATQKDCNNTGPLFDFGLDCSSCKSTAPEYNRSGKFNTDIVTLENILICLIVLSAVLLICVLLSCVYICFRLQREDFEAF</sequence>
<reference evidence="6" key="3">
    <citation type="submission" date="2023-05" db="EMBL/GenBank/DDBJ databases">
        <authorList>
            <person name="Smith C.H."/>
        </authorList>
    </citation>
    <scope>NUCLEOTIDE SEQUENCE</scope>
    <source>
        <strain evidence="6">CHS0354</strain>
        <tissue evidence="6">Mantle</tissue>
    </source>
</reference>
<dbReference type="InterPro" id="IPR029058">
    <property type="entry name" value="AB_hydrolase_fold"/>
</dbReference>
<comment type="caution">
    <text evidence="6">The sequence shown here is derived from an EMBL/GenBank/DDBJ whole genome shotgun (WGS) entry which is preliminary data.</text>
</comment>
<organism evidence="6 7">
    <name type="scientific">Potamilus streckersoni</name>
    <dbReference type="NCBI Taxonomy" id="2493646"/>
    <lineage>
        <taxon>Eukaryota</taxon>
        <taxon>Metazoa</taxon>
        <taxon>Spiralia</taxon>
        <taxon>Lophotrochozoa</taxon>
        <taxon>Mollusca</taxon>
        <taxon>Bivalvia</taxon>
        <taxon>Autobranchia</taxon>
        <taxon>Heteroconchia</taxon>
        <taxon>Palaeoheterodonta</taxon>
        <taxon>Unionida</taxon>
        <taxon>Unionoidea</taxon>
        <taxon>Unionidae</taxon>
        <taxon>Ambleminae</taxon>
        <taxon>Lampsilini</taxon>
        <taxon>Potamilus</taxon>
    </lineage>
</organism>
<dbReference type="SUPFAM" id="SSF53474">
    <property type="entry name" value="alpha/beta-Hydrolases"/>
    <property type="match status" value="1"/>
</dbReference>
<keyword evidence="2 3" id="KW-0378">Hydrolase</keyword>
<dbReference type="GO" id="GO:0016787">
    <property type="term" value="F:hydrolase activity"/>
    <property type="evidence" value="ECO:0007669"/>
    <property type="project" value="UniProtKB-KW"/>
</dbReference>
<feature type="domain" description="Carboxylesterase type B" evidence="5">
    <location>
        <begin position="26"/>
        <end position="560"/>
    </location>
</feature>
<accession>A0AAE0RZ80</accession>
<evidence type="ECO:0000256" key="4">
    <source>
        <dbReference type="SAM" id="Phobius"/>
    </source>
</evidence>